<sequence length="30" mass="3604">MGMGRARSSELCTLQIHYCFQDFPFLYIYI</sequence>
<proteinExistence type="predicted"/>
<reference evidence="1" key="1">
    <citation type="submission" date="2018-02" db="EMBL/GenBank/DDBJ databases">
        <title>Rhizophora mucronata_Transcriptome.</title>
        <authorList>
            <person name="Meera S.P."/>
            <person name="Sreeshan A."/>
            <person name="Augustine A."/>
        </authorList>
    </citation>
    <scope>NUCLEOTIDE SEQUENCE</scope>
    <source>
        <tissue evidence="1">Leaf</tissue>
    </source>
</reference>
<organism evidence="1">
    <name type="scientific">Rhizophora mucronata</name>
    <name type="common">Asiatic mangrove</name>
    <dbReference type="NCBI Taxonomy" id="61149"/>
    <lineage>
        <taxon>Eukaryota</taxon>
        <taxon>Viridiplantae</taxon>
        <taxon>Streptophyta</taxon>
        <taxon>Embryophyta</taxon>
        <taxon>Tracheophyta</taxon>
        <taxon>Spermatophyta</taxon>
        <taxon>Magnoliopsida</taxon>
        <taxon>eudicotyledons</taxon>
        <taxon>Gunneridae</taxon>
        <taxon>Pentapetalae</taxon>
        <taxon>rosids</taxon>
        <taxon>fabids</taxon>
        <taxon>Malpighiales</taxon>
        <taxon>Rhizophoraceae</taxon>
        <taxon>Rhizophora</taxon>
    </lineage>
</organism>
<name>A0A2P2IMR2_RHIMU</name>
<accession>A0A2P2IMR2</accession>
<protein>
    <submittedName>
        <fullName evidence="1">Uncharacterized protein</fullName>
    </submittedName>
</protein>
<dbReference type="AlphaFoldDB" id="A0A2P2IMR2"/>
<evidence type="ECO:0000313" key="1">
    <source>
        <dbReference type="EMBL" id="MBW82493.1"/>
    </source>
</evidence>
<dbReference type="EMBL" id="GGEC01002010">
    <property type="protein sequence ID" value="MBW82493.1"/>
    <property type="molecule type" value="Transcribed_RNA"/>
</dbReference>